<dbReference type="InterPro" id="IPR039420">
    <property type="entry name" value="WalR-like"/>
</dbReference>
<feature type="modified residue" description="4-aspartylphosphate" evidence="2">
    <location>
        <position position="61"/>
    </location>
</feature>
<dbReference type="SUPFAM" id="SSF52172">
    <property type="entry name" value="CheY-like"/>
    <property type="match status" value="1"/>
</dbReference>
<dbReference type="InterPro" id="IPR001789">
    <property type="entry name" value="Sig_transdc_resp-reg_receiver"/>
</dbReference>
<dbReference type="InterPro" id="IPR000792">
    <property type="entry name" value="Tscrpt_reg_LuxR_C"/>
</dbReference>
<reference evidence="5 6" key="1">
    <citation type="submission" date="2020-02" db="EMBL/GenBank/DDBJ databases">
        <title>Characterization of phylogenetic diversity of novel bifidobacterial species isolated in Czech ZOOs.</title>
        <authorList>
            <person name="Lugli G.A."/>
            <person name="Vera N.B."/>
            <person name="Ventura M."/>
        </authorList>
    </citation>
    <scope>NUCLEOTIDE SEQUENCE [LARGE SCALE GENOMIC DNA]</scope>
    <source>
        <strain evidence="5 6">DSM 109958</strain>
    </source>
</reference>
<accession>A0A7Y0F1J4</accession>
<dbReference type="Proteomes" id="UP000588277">
    <property type="component" value="Unassembled WGS sequence"/>
</dbReference>
<dbReference type="SUPFAM" id="SSF46894">
    <property type="entry name" value="C-terminal effector domain of the bipartite response regulators"/>
    <property type="match status" value="1"/>
</dbReference>
<dbReference type="Pfam" id="PF00196">
    <property type="entry name" value="GerE"/>
    <property type="match status" value="1"/>
</dbReference>
<evidence type="ECO:0000313" key="5">
    <source>
        <dbReference type="EMBL" id="NMN00315.1"/>
    </source>
</evidence>
<dbReference type="PROSITE" id="PS00622">
    <property type="entry name" value="HTH_LUXR_1"/>
    <property type="match status" value="1"/>
</dbReference>
<organism evidence="5 6">
    <name type="scientific">Bifidobacterium moraviense</name>
    <dbReference type="NCBI Taxonomy" id="2675323"/>
    <lineage>
        <taxon>Bacteria</taxon>
        <taxon>Bacillati</taxon>
        <taxon>Actinomycetota</taxon>
        <taxon>Actinomycetes</taxon>
        <taxon>Bifidobacteriales</taxon>
        <taxon>Bifidobacteriaceae</taxon>
        <taxon>Bifidobacterium</taxon>
    </lineage>
</organism>
<evidence type="ECO:0000313" key="6">
    <source>
        <dbReference type="Proteomes" id="UP000588277"/>
    </source>
</evidence>
<dbReference type="CDD" id="cd06170">
    <property type="entry name" value="LuxR_C_like"/>
    <property type="match status" value="1"/>
</dbReference>
<dbReference type="SMART" id="SM00448">
    <property type="entry name" value="REC"/>
    <property type="match status" value="1"/>
</dbReference>
<dbReference type="GO" id="GO:0006355">
    <property type="term" value="P:regulation of DNA-templated transcription"/>
    <property type="evidence" value="ECO:0007669"/>
    <property type="project" value="InterPro"/>
</dbReference>
<evidence type="ECO:0000259" key="4">
    <source>
        <dbReference type="PROSITE" id="PS50110"/>
    </source>
</evidence>
<gene>
    <name evidence="5" type="ORF">G1C96_0893</name>
</gene>
<dbReference type="GO" id="GO:0000160">
    <property type="term" value="P:phosphorelay signal transduction system"/>
    <property type="evidence" value="ECO:0007669"/>
    <property type="project" value="InterPro"/>
</dbReference>
<dbReference type="InterPro" id="IPR036388">
    <property type="entry name" value="WH-like_DNA-bd_sf"/>
</dbReference>
<sequence length="207" mass="22604">MDTQRVTLGIVDNDPFALRMLAELFRRSSAPIAVRWAAQSGLEALSLCEDPASLPQVVLTDMSMPVMDGVRLSAELHARHPGTAVVGMTAFRVEHTEEELRRAGMVGVVYKERPTDELIRVIGSAVGNETLMRWGGRAQGASAVRLTETELTILRLYAAGLTVKAVARRLGRSETTVKTHMRSIYAKLGVNSRAEAVAYCVREGLID</sequence>
<dbReference type="Gene3D" id="1.10.10.10">
    <property type="entry name" value="Winged helix-like DNA-binding domain superfamily/Winged helix DNA-binding domain"/>
    <property type="match status" value="1"/>
</dbReference>
<feature type="domain" description="HTH luxR-type" evidence="3">
    <location>
        <begin position="139"/>
        <end position="204"/>
    </location>
</feature>
<dbReference type="PROSITE" id="PS50043">
    <property type="entry name" value="HTH_LUXR_2"/>
    <property type="match status" value="1"/>
</dbReference>
<keyword evidence="6" id="KW-1185">Reference proteome</keyword>
<dbReference type="PRINTS" id="PR00038">
    <property type="entry name" value="HTHLUXR"/>
</dbReference>
<dbReference type="Pfam" id="PF00072">
    <property type="entry name" value="Response_reg"/>
    <property type="match status" value="1"/>
</dbReference>
<dbReference type="PANTHER" id="PTHR43214">
    <property type="entry name" value="TWO-COMPONENT RESPONSE REGULATOR"/>
    <property type="match status" value="1"/>
</dbReference>
<dbReference type="AlphaFoldDB" id="A0A7Y0F1J4"/>
<protein>
    <submittedName>
        <fullName evidence="5">DNA-binding response regulator</fullName>
    </submittedName>
</protein>
<evidence type="ECO:0000256" key="1">
    <source>
        <dbReference type="ARBA" id="ARBA00023125"/>
    </source>
</evidence>
<keyword evidence="1 5" id="KW-0238">DNA-binding</keyword>
<dbReference type="Gene3D" id="3.40.50.2300">
    <property type="match status" value="1"/>
</dbReference>
<dbReference type="InterPro" id="IPR016032">
    <property type="entry name" value="Sig_transdc_resp-reg_C-effctor"/>
</dbReference>
<dbReference type="SMART" id="SM00421">
    <property type="entry name" value="HTH_LUXR"/>
    <property type="match status" value="1"/>
</dbReference>
<dbReference type="PROSITE" id="PS50110">
    <property type="entry name" value="RESPONSE_REGULATORY"/>
    <property type="match status" value="1"/>
</dbReference>
<evidence type="ECO:0000259" key="3">
    <source>
        <dbReference type="PROSITE" id="PS50043"/>
    </source>
</evidence>
<keyword evidence="2" id="KW-0597">Phosphoprotein</keyword>
<dbReference type="GO" id="GO:0003677">
    <property type="term" value="F:DNA binding"/>
    <property type="evidence" value="ECO:0007669"/>
    <property type="project" value="UniProtKB-KW"/>
</dbReference>
<dbReference type="EMBL" id="JAAIIH010000004">
    <property type="protein sequence ID" value="NMN00315.1"/>
    <property type="molecule type" value="Genomic_DNA"/>
</dbReference>
<proteinExistence type="predicted"/>
<dbReference type="InterPro" id="IPR011006">
    <property type="entry name" value="CheY-like_superfamily"/>
</dbReference>
<comment type="caution">
    <text evidence="5">The sequence shown here is derived from an EMBL/GenBank/DDBJ whole genome shotgun (WGS) entry which is preliminary data.</text>
</comment>
<name>A0A7Y0F1J4_9BIFI</name>
<dbReference type="PANTHER" id="PTHR43214:SF43">
    <property type="entry name" value="TWO-COMPONENT RESPONSE REGULATOR"/>
    <property type="match status" value="1"/>
</dbReference>
<dbReference type="RefSeq" id="WP_169275472.1">
    <property type="nucleotide sequence ID" value="NZ_JAAIIH010000004.1"/>
</dbReference>
<evidence type="ECO:0000256" key="2">
    <source>
        <dbReference type="PROSITE-ProRule" id="PRU00169"/>
    </source>
</evidence>
<feature type="domain" description="Response regulatory" evidence="4">
    <location>
        <begin position="7"/>
        <end position="126"/>
    </location>
</feature>